<evidence type="ECO:0000313" key="7">
    <source>
        <dbReference type="Proteomes" id="UP000015103"/>
    </source>
</evidence>
<feature type="compositionally biased region" description="Basic and acidic residues" evidence="5">
    <location>
        <begin position="1"/>
        <end position="12"/>
    </location>
</feature>
<keyword evidence="1 4" id="KW-0808">Transferase</keyword>
<dbReference type="eggNOG" id="KOG3079">
    <property type="taxonomic scope" value="Eukaryota"/>
</dbReference>
<dbReference type="GO" id="GO:0005524">
    <property type="term" value="F:ATP binding"/>
    <property type="evidence" value="ECO:0007669"/>
    <property type="project" value="InterPro"/>
</dbReference>
<feature type="region of interest" description="Disordered" evidence="5">
    <location>
        <begin position="1"/>
        <end position="45"/>
    </location>
</feature>
<dbReference type="InterPro" id="IPR027417">
    <property type="entry name" value="P-loop_NTPase"/>
</dbReference>
<evidence type="ECO:0000256" key="5">
    <source>
        <dbReference type="SAM" id="MobiDB-lite"/>
    </source>
</evidence>
<proteinExistence type="inferred from homology"/>
<evidence type="ECO:0000256" key="1">
    <source>
        <dbReference type="ARBA" id="ARBA00022679"/>
    </source>
</evidence>
<dbReference type="PANTHER" id="PTHR23359">
    <property type="entry name" value="NUCLEOTIDE KINASE"/>
    <property type="match status" value="1"/>
</dbReference>
<evidence type="ECO:0000256" key="4">
    <source>
        <dbReference type="RuleBase" id="RU003330"/>
    </source>
</evidence>
<keyword evidence="3 4" id="KW-0418">Kinase</keyword>
<dbReference type="FunCoup" id="T1HFV4">
    <property type="interactions" value="33"/>
</dbReference>
<dbReference type="InParanoid" id="T1HFV4"/>
<dbReference type="PRINTS" id="PR00094">
    <property type="entry name" value="ADENYLTKNASE"/>
</dbReference>
<dbReference type="InterPro" id="IPR000850">
    <property type="entry name" value="Adenylat/UMP-CMP_kin"/>
</dbReference>
<dbReference type="SUPFAM" id="SSF52540">
    <property type="entry name" value="P-loop containing nucleoside triphosphate hydrolases"/>
    <property type="match status" value="2"/>
</dbReference>
<accession>T1HFV4</accession>
<dbReference type="GO" id="GO:0019205">
    <property type="term" value="F:nucleobase-containing compound kinase activity"/>
    <property type="evidence" value="ECO:0007669"/>
    <property type="project" value="InterPro"/>
</dbReference>
<protein>
    <submittedName>
        <fullName evidence="6">Uncharacterized protein</fullName>
    </submittedName>
</protein>
<dbReference type="HOGENOM" id="CLU_012824_0_0_1"/>
<evidence type="ECO:0000313" key="6">
    <source>
        <dbReference type="EnsemblMetazoa" id="RPRC002926-PA"/>
    </source>
</evidence>
<dbReference type="GO" id="GO:0006139">
    <property type="term" value="P:nucleobase-containing compound metabolic process"/>
    <property type="evidence" value="ECO:0007669"/>
    <property type="project" value="InterPro"/>
</dbReference>
<dbReference type="STRING" id="13249.T1HFV4"/>
<keyword evidence="2" id="KW-0547">Nucleotide-binding</keyword>
<name>T1HFV4_RHOPR</name>
<dbReference type="Gene3D" id="3.40.50.300">
    <property type="entry name" value="P-loop containing nucleotide triphosphate hydrolases"/>
    <property type="match status" value="2"/>
</dbReference>
<dbReference type="InterPro" id="IPR033690">
    <property type="entry name" value="Adenylat_kinase_CS"/>
</dbReference>
<comment type="similarity">
    <text evidence="4">Belongs to the adenylate kinase family.</text>
</comment>
<evidence type="ECO:0000256" key="2">
    <source>
        <dbReference type="ARBA" id="ARBA00022741"/>
    </source>
</evidence>
<dbReference type="HAMAP" id="MF_00235">
    <property type="entry name" value="Adenylate_kinase_Adk"/>
    <property type="match status" value="1"/>
</dbReference>
<evidence type="ECO:0000256" key="3">
    <source>
        <dbReference type="ARBA" id="ARBA00022777"/>
    </source>
</evidence>
<dbReference type="PROSITE" id="PS00113">
    <property type="entry name" value="ADENYLATE_KINASE"/>
    <property type="match status" value="1"/>
</dbReference>
<dbReference type="EnsemblMetazoa" id="RPRC002926-RA">
    <property type="protein sequence ID" value="RPRC002926-PA"/>
    <property type="gene ID" value="RPRC002926"/>
</dbReference>
<dbReference type="OMA" id="LATEWIM"/>
<dbReference type="AlphaFoldDB" id="T1HFV4"/>
<keyword evidence="7" id="KW-1185">Reference proteome</keyword>
<organism evidence="6 7">
    <name type="scientific">Rhodnius prolixus</name>
    <name type="common">Triatomid bug</name>
    <dbReference type="NCBI Taxonomy" id="13249"/>
    <lineage>
        <taxon>Eukaryota</taxon>
        <taxon>Metazoa</taxon>
        <taxon>Ecdysozoa</taxon>
        <taxon>Arthropoda</taxon>
        <taxon>Hexapoda</taxon>
        <taxon>Insecta</taxon>
        <taxon>Pterygota</taxon>
        <taxon>Neoptera</taxon>
        <taxon>Paraneoptera</taxon>
        <taxon>Hemiptera</taxon>
        <taxon>Heteroptera</taxon>
        <taxon>Panheteroptera</taxon>
        <taxon>Cimicomorpha</taxon>
        <taxon>Reduviidae</taxon>
        <taxon>Triatominae</taxon>
        <taxon>Rhodnius</taxon>
    </lineage>
</organism>
<dbReference type="CDD" id="cd01428">
    <property type="entry name" value="ADK"/>
    <property type="match status" value="1"/>
</dbReference>
<reference evidence="6" key="1">
    <citation type="submission" date="2015-05" db="UniProtKB">
        <authorList>
            <consortium name="EnsemblMetazoa"/>
        </authorList>
    </citation>
    <scope>IDENTIFICATION</scope>
</reference>
<dbReference type="Pfam" id="PF00406">
    <property type="entry name" value="ADK"/>
    <property type="match status" value="2"/>
</dbReference>
<dbReference type="EMBL" id="ACPB03001435">
    <property type="status" value="NOT_ANNOTATED_CDS"/>
    <property type="molecule type" value="Genomic_DNA"/>
</dbReference>
<dbReference type="VEuPathDB" id="VectorBase:RPRC002926"/>
<sequence>MGICLDTERDQNVPDEFEDSRSADGWIGNNTANFRYSRTPPEGKFPSQNSGMVKFEAPKVPVVFVLGGPGSGKVTHCDTLMQEKRGITHINMTDLLQQYTVDPGDGEEIKDFSTLSSKTVTEVLMLEMKMAPAAKTFLVSGYPRNMRDVVEYSNKKAQKAKHALRCIPHVVSAIQIVNGVVLIAWRQRVLERQIDYGAKLGHVVLSLAKMELNNFYKKVMPVADYFDQRGMLIAVSKQFLLIFIAHNVNGERNPSEVYADFRTAVMRIVGSQESSKKNGNVSNGNIVANAPTTVASVYKPPTKGYPPVIWIIGGPGSNKWTLCQKVVRKASGWVHLSVGRLLRVASEPTDPRQAADSGLIMAHIAAGNLVPQAVVLQLVETQMTTNMNAQGILMDGFPRDMEQVKDFEDKFKQQPMVVLLDCSKLQLGRGRVDDSVSAFRKRLEIFREETLPMLKTLDNENRLQIVDGDTDLPDVQEEFNKLILNEVDRLRKLNGLIVPEQSLPNGDYEAMLQDIEAEEARDMNDNDDGGINTISKTVAAYSNNNNNMNNIRGVTARERPSRDSIRDMYAQVETYRLDSNM</sequence>
<dbReference type="Proteomes" id="UP000015103">
    <property type="component" value="Unassembled WGS sequence"/>
</dbReference>